<dbReference type="Proteomes" id="UP001500427">
    <property type="component" value="Unassembled WGS sequence"/>
</dbReference>
<evidence type="ECO:0000313" key="3">
    <source>
        <dbReference type="EMBL" id="GAA5023865.1"/>
    </source>
</evidence>
<evidence type="ECO:0000256" key="1">
    <source>
        <dbReference type="ARBA" id="ARBA00022527"/>
    </source>
</evidence>
<dbReference type="InterPro" id="IPR003594">
    <property type="entry name" value="HATPase_dom"/>
</dbReference>
<dbReference type="RefSeq" id="WP_345506886.1">
    <property type="nucleotide sequence ID" value="NZ_BAABIW010000010.1"/>
</dbReference>
<dbReference type="InterPro" id="IPR050267">
    <property type="entry name" value="Anti-sigma-factor_SerPK"/>
</dbReference>
<dbReference type="SUPFAM" id="SSF55874">
    <property type="entry name" value="ATPase domain of HSP90 chaperone/DNA topoisomerase II/histidine kinase"/>
    <property type="match status" value="1"/>
</dbReference>
<name>A0ABP9J883_9MICO</name>
<proteinExistence type="predicted"/>
<dbReference type="InterPro" id="IPR036890">
    <property type="entry name" value="HATPase_C_sf"/>
</dbReference>
<keyword evidence="1" id="KW-0808">Transferase</keyword>
<dbReference type="Pfam" id="PF13581">
    <property type="entry name" value="HATPase_c_2"/>
    <property type="match status" value="1"/>
</dbReference>
<comment type="caution">
    <text evidence="3">The sequence shown here is derived from an EMBL/GenBank/DDBJ whole genome shotgun (WGS) entry which is preliminary data.</text>
</comment>
<organism evidence="3 4">
    <name type="scientific">Terrabacter aeriphilus</name>
    <dbReference type="NCBI Taxonomy" id="515662"/>
    <lineage>
        <taxon>Bacteria</taxon>
        <taxon>Bacillati</taxon>
        <taxon>Actinomycetota</taxon>
        <taxon>Actinomycetes</taxon>
        <taxon>Micrococcales</taxon>
        <taxon>Intrasporangiaceae</taxon>
        <taxon>Terrabacter</taxon>
    </lineage>
</organism>
<reference evidence="4" key="1">
    <citation type="journal article" date="2019" name="Int. J. Syst. Evol. Microbiol.">
        <title>The Global Catalogue of Microorganisms (GCM) 10K type strain sequencing project: providing services to taxonomists for standard genome sequencing and annotation.</title>
        <authorList>
            <consortium name="The Broad Institute Genomics Platform"/>
            <consortium name="The Broad Institute Genome Sequencing Center for Infectious Disease"/>
            <person name="Wu L."/>
            <person name="Ma J."/>
        </authorList>
    </citation>
    <scope>NUCLEOTIDE SEQUENCE [LARGE SCALE GENOMIC DNA]</scope>
    <source>
        <strain evidence="4">JCM 17687</strain>
    </source>
</reference>
<gene>
    <name evidence="3" type="ORF">GCM10023258_15520</name>
</gene>
<evidence type="ECO:0000259" key="2">
    <source>
        <dbReference type="Pfam" id="PF13581"/>
    </source>
</evidence>
<dbReference type="Gene3D" id="3.30.565.10">
    <property type="entry name" value="Histidine kinase-like ATPase, C-terminal domain"/>
    <property type="match status" value="1"/>
</dbReference>
<keyword evidence="1" id="KW-0723">Serine/threonine-protein kinase</keyword>
<evidence type="ECO:0000313" key="4">
    <source>
        <dbReference type="Proteomes" id="UP001500427"/>
    </source>
</evidence>
<accession>A0ABP9J883</accession>
<sequence length="132" mass="13926">MTSGSVVAGREIGRVEFGPDDLRTVREIVRAVAVERIPDRVDNAVLAVYEVAVNSIVHGGGHGLLRIDETPGALVFTVEDDDGTGSAPRLSEVDTLSTSGRGLLIAQRLSDELTIESGASRTRVGVHLHLAS</sequence>
<dbReference type="CDD" id="cd16936">
    <property type="entry name" value="HATPase_RsbW-like"/>
    <property type="match status" value="1"/>
</dbReference>
<feature type="domain" description="Histidine kinase/HSP90-like ATPase" evidence="2">
    <location>
        <begin position="19"/>
        <end position="124"/>
    </location>
</feature>
<dbReference type="PANTHER" id="PTHR35526:SF3">
    <property type="entry name" value="ANTI-SIGMA-F FACTOR RSBW"/>
    <property type="match status" value="1"/>
</dbReference>
<dbReference type="EMBL" id="BAABIW010000010">
    <property type="protein sequence ID" value="GAA5023865.1"/>
    <property type="molecule type" value="Genomic_DNA"/>
</dbReference>
<keyword evidence="4" id="KW-1185">Reference proteome</keyword>
<keyword evidence="1" id="KW-0418">Kinase</keyword>
<dbReference type="PANTHER" id="PTHR35526">
    <property type="entry name" value="ANTI-SIGMA-F FACTOR RSBW-RELATED"/>
    <property type="match status" value="1"/>
</dbReference>
<protein>
    <recommendedName>
        <fullName evidence="2">Histidine kinase/HSP90-like ATPase domain-containing protein</fullName>
    </recommendedName>
</protein>